<sequence length="123" mass="14078">MMHNIFALDLMRLSRHLGNILTGGFKIENRDTKSRRAVGVVRTKVKDYNSDNKKKSRHQTITESSQSTQSIQLTQSTSDSQPNTTKSLSQKRHQTIEKEMKILSVLKVYKDKLLDDTIISVCK</sequence>
<organism evidence="2 3">
    <name type="scientific">Rhizophagus clarus</name>
    <dbReference type="NCBI Taxonomy" id="94130"/>
    <lineage>
        <taxon>Eukaryota</taxon>
        <taxon>Fungi</taxon>
        <taxon>Fungi incertae sedis</taxon>
        <taxon>Mucoromycota</taxon>
        <taxon>Glomeromycotina</taxon>
        <taxon>Glomeromycetes</taxon>
        <taxon>Glomerales</taxon>
        <taxon>Glomeraceae</taxon>
        <taxon>Rhizophagus</taxon>
    </lineage>
</organism>
<evidence type="ECO:0000256" key="1">
    <source>
        <dbReference type="SAM" id="MobiDB-lite"/>
    </source>
</evidence>
<accession>A0A8H3LM39</accession>
<comment type="caution">
    <text evidence="2">The sequence shown here is derived from an EMBL/GenBank/DDBJ whole genome shotgun (WGS) entry which is preliminary data.</text>
</comment>
<dbReference type="OrthoDB" id="2360134at2759"/>
<dbReference type="EMBL" id="BLAL01000197">
    <property type="protein sequence ID" value="GES91107.1"/>
    <property type="molecule type" value="Genomic_DNA"/>
</dbReference>
<proteinExistence type="predicted"/>
<dbReference type="Proteomes" id="UP000615446">
    <property type="component" value="Unassembled WGS sequence"/>
</dbReference>
<feature type="compositionally biased region" description="Low complexity" evidence="1">
    <location>
        <begin position="59"/>
        <end position="81"/>
    </location>
</feature>
<name>A0A8H3LM39_9GLOM</name>
<feature type="region of interest" description="Disordered" evidence="1">
    <location>
        <begin position="45"/>
        <end position="93"/>
    </location>
</feature>
<dbReference type="AlphaFoldDB" id="A0A8H3LM39"/>
<evidence type="ECO:0000313" key="2">
    <source>
        <dbReference type="EMBL" id="GES91107.1"/>
    </source>
</evidence>
<gene>
    <name evidence="2" type="ORF">RCL2_001793800</name>
</gene>
<evidence type="ECO:0000313" key="3">
    <source>
        <dbReference type="Proteomes" id="UP000615446"/>
    </source>
</evidence>
<protein>
    <submittedName>
        <fullName evidence="2">Uncharacterized protein</fullName>
    </submittedName>
</protein>
<reference evidence="2" key="1">
    <citation type="submission" date="2019-10" db="EMBL/GenBank/DDBJ databases">
        <title>Conservation and host-specific expression of non-tandemly repeated heterogenous ribosome RNA gene in arbuscular mycorrhizal fungi.</title>
        <authorList>
            <person name="Maeda T."/>
            <person name="Kobayashi Y."/>
            <person name="Nakagawa T."/>
            <person name="Ezawa T."/>
            <person name="Yamaguchi K."/>
            <person name="Bino T."/>
            <person name="Nishimoto Y."/>
            <person name="Shigenobu S."/>
            <person name="Kawaguchi M."/>
        </authorList>
    </citation>
    <scope>NUCLEOTIDE SEQUENCE</scope>
    <source>
        <strain evidence="2">HR1</strain>
    </source>
</reference>